<reference evidence="2" key="1">
    <citation type="submission" date="2016-10" db="EMBL/GenBank/DDBJ databases">
        <authorList>
            <person name="de Groot N.N."/>
        </authorList>
    </citation>
    <scope>NUCLEOTIDE SEQUENCE</scope>
</reference>
<sequence length="43" mass="5047">MVFDCFYGKIMNGCGVSTSIALLIVLKGQCFLYFFILRMFWRN</sequence>
<keyword evidence="1" id="KW-0472">Membrane</keyword>
<organism evidence="2">
    <name type="scientific">hydrothermal vent metagenome</name>
    <dbReference type="NCBI Taxonomy" id="652676"/>
    <lineage>
        <taxon>unclassified sequences</taxon>
        <taxon>metagenomes</taxon>
        <taxon>ecological metagenomes</taxon>
    </lineage>
</organism>
<accession>A0A1W1E1E6</accession>
<protein>
    <submittedName>
        <fullName evidence="2">Uncharacterized protein</fullName>
    </submittedName>
</protein>
<evidence type="ECO:0000256" key="1">
    <source>
        <dbReference type="SAM" id="Phobius"/>
    </source>
</evidence>
<dbReference type="EMBL" id="FPHZ01000083">
    <property type="protein sequence ID" value="SFV87790.1"/>
    <property type="molecule type" value="Genomic_DNA"/>
</dbReference>
<feature type="transmembrane region" description="Helical" evidence="1">
    <location>
        <begin position="20"/>
        <end position="41"/>
    </location>
</feature>
<proteinExistence type="predicted"/>
<dbReference type="AlphaFoldDB" id="A0A1W1E1E6"/>
<evidence type="ECO:0000313" key="2">
    <source>
        <dbReference type="EMBL" id="SFV87790.1"/>
    </source>
</evidence>
<gene>
    <name evidence="2" type="ORF">MNB_SUP05-SYMBIONT-5-33</name>
</gene>
<keyword evidence="1" id="KW-0812">Transmembrane</keyword>
<keyword evidence="1" id="KW-1133">Transmembrane helix</keyword>
<name>A0A1W1E1E6_9ZZZZ</name>